<evidence type="ECO:0000313" key="2">
    <source>
        <dbReference type="EMBL" id="KAG0283274.1"/>
    </source>
</evidence>
<accession>A0A9P6UEI7</accession>
<name>A0A9P6UEI7_9FUNG</name>
<gene>
    <name evidence="2" type="ORF">BGZ97_008610</name>
</gene>
<dbReference type="AlphaFoldDB" id="A0A9P6UEI7"/>
<protein>
    <submittedName>
        <fullName evidence="2">Uncharacterized protein</fullName>
    </submittedName>
</protein>
<feature type="region of interest" description="Disordered" evidence="1">
    <location>
        <begin position="363"/>
        <end position="383"/>
    </location>
</feature>
<feature type="non-terminal residue" evidence="2">
    <location>
        <position position="383"/>
    </location>
</feature>
<evidence type="ECO:0000313" key="3">
    <source>
        <dbReference type="Proteomes" id="UP000823405"/>
    </source>
</evidence>
<dbReference type="EMBL" id="JAAAIN010003978">
    <property type="protein sequence ID" value="KAG0283274.1"/>
    <property type="molecule type" value="Genomic_DNA"/>
</dbReference>
<organism evidence="2 3">
    <name type="scientific">Linnemannia gamsii</name>
    <dbReference type="NCBI Taxonomy" id="64522"/>
    <lineage>
        <taxon>Eukaryota</taxon>
        <taxon>Fungi</taxon>
        <taxon>Fungi incertae sedis</taxon>
        <taxon>Mucoromycota</taxon>
        <taxon>Mortierellomycotina</taxon>
        <taxon>Mortierellomycetes</taxon>
        <taxon>Mortierellales</taxon>
        <taxon>Mortierellaceae</taxon>
        <taxon>Linnemannia</taxon>
    </lineage>
</organism>
<comment type="caution">
    <text evidence="2">The sequence shown here is derived from an EMBL/GenBank/DDBJ whole genome shotgun (WGS) entry which is preliminary data.</text>
</comment>
<dbReference type="Proteomes" id="UP000823405">
    <property type="component" value="Unassembled WGS sequence"/>
</dbReference>
<keyword evidence="3" id="KW-1185">Reference proteome</keyword>
<dbReference type="OrthoDB" id="2422507at2759"/>
<sequence>MARGYHPLDYELKRLFQQFGAISNARLNVDKTVVFPLGQQSPTLKQQFQAAGIEWVDGDSDEPTRYLGYPIVHTPAQLEFFYDKLATKIERAADIHSARQLSVKGRALIANALLLATLWHVARVHPPTTRITERINKAIRTFTMPFFPRPSLATAQLTKDRGGLGLLNITHQSTAFQLGSLQHMIKKPESLATQVLGAVIEKETGAPTWRMVFAFPNHCNFRTALQHFSAITTMIKSTKQLSVISLADNDTTSAISILHSPADLWLTSGTDFQLHTKLRMDELFQLHPTEHYLQPIDWDEASSSARRLLNRIDAGTVICSPRLQSLLEGPHPQAQDKLSSALLARDLKGFPLEVLSTRTIRTALSQEEPTEEETKQAPHWRRL</sequence>
<reference evidence="2" key="1">
    <citation type="journal article" date="2020" name="Fungal Divers.">
        <title>Resolving the Mortierellaceae phylogeny through synthesis of multi-gene phylogenetics and phylogenomics.</title>
        <authorList>
            <person name="Vandepol N."/>
            <person name="Liber J."/>
            <person name="Desiro A."/>
            <person name="Na H."/>
            <person name="Kennedy M."/>
            <person name="Barry K."/>
            <person name="Grigoriev I.V."/>
            <person name="Miller A.N."/>
            <person name="O'Donnell K."/>
            <person name="Stajich J.E."/>
            <person name="Bonito G."/>
        </authorList>
    </citation>
    <scope>NUCLEOTIDE SEQUENCE</scope>
    <source>
        <strain evidence="2">NVP60</strain>
    </source>
</reference>
<proteinExistence type="predicted"/>
<evidence type="ECO:0000256" key="1">
    <source>
        <dbReference type="SAM" id="MobiDB-lite"/>
    </source>
</evidence>